<keyword evidence="3" id="KW-1185">Reference proteome</keyword>
<name>A0ABD3IXF0_EUCGL</name>
<accession>A0ABD3IXF0</accession>
<feature type="region of interest" description="Disordered" evidence="1">
    <location>
        <begin position="18"/>
        <end position="78"/>
    </location>
</feature>
<dbReference type="AlphaFoldDB" id="A0ABD3IXF0"/>
<gene>
    <name evidence="2" type="ORF">ACJRO7_003670</name>
</gene>
<evidence type="ECO:0000256" key="1">
    <source>
        <dbReference type="SAM" id="MobiDB-lite"/>
    </source>
</evidence>
<dbReference type="EMBL" id="JBJKBG010000010">
    <property type="protein sequence ID" value="KAL3718579.1"/>
    <property type="molecule type" value="Genomic_DNA"/>
</dbReference>
<protein>
    <submittedName>
        <fullName evidence="2">Uncharacterized protein</fullName>
    </submittedName>
</protein>
<evidence type="ECO:0000313" key="3">
    <source>
        <dbReference type="Proteomes" id="UP001634007"/>
    </source>
</evidence>
<comment type="caution">
    <text evidence="2">The sequence shown here is derived from an EMBL/GenBank/DDBJ whole genome shotgun (WGS) entry which is preliminary data.</text>
</comment>
<dbReference type="Proteomes" id="UP001634007">
    <property type="component" value="Unassembled WGS sequence"/>
</dbReference>
<feature type="compositionally biased region" description="Basic and acidic residues" evidence="1">
    <location>
        <begin position="19"/>
        <end position="38"/>
    </location>
</feature>
<organism evidence="2 3">
    <name type="scientific">Eucalyptus globulus</name>
    <name type="common">Tasmanian blue gum</name>
    <dbReference type="NCBI Taxonomy" id="34317"/>
    <lineage>
        <taxon>Eukaryota</taxon>
        <taxon>Viridiplantae</taxon>
        <taxon>Streptophyta</taxon>
        <taxon>Embryophyta</taxon>
        <taxon>Tracheophyta</taxon>
        <taxon>Spermatophyta</taxon>
        <taxon>Magnoliopsida</taxon>
        <taxon>eudicotyledons</taxon>
        <taxon>Gunneridae</taxon>
        <taxon>Pentapetalae</taxon>
        <taxon>rosids</taxon>
        <taxon>malvids</taxon>
        <taxon>Myrtales</taxon>
        <taxon>Myrtaceae</taxon>
        <taxon>Myrtoideae</taxon>
        <taxon>Eucalypteae</taxon>
        <taxon>Eucalyptus</taxon>
    </lineage>
</organism>
<feature type="compositionally biased region" description="Low complexity" evidence="1">
    <location>
        <begin position="39"/>
        <end position="54"/>
    </location>
</feature>
<dbReference type="PANTHER" id="PTHR33641:SF15">
    <property type="entry name" value="AVR9_CF-9 RAPIDLY ELICITED PROTEIN"/>
    <property type="match status" value="1"/>
</dbReference>
<proteinExistence type="predicted"/>
<dbReference type="PANTHER" id="PTHR33641">
    <property type="entry name" value="OS06G0133500 PROTEIN"/>
    <property type="match status" value="1"/>
</dbReference>
<reference evidence="2 3" key="1">
    <citation type="submission" date="2024-11" db="EMBL/GenBank/DDBJ databases">
        <title>Chromosome-level genome assembly of Eucalyptus globulus Labill. provides insights into its genome evolution.</title>
        <authorList>
            <person name="Li X."/>
        </authorList>
    </citation>
    <scope>NUCLEOTIDE SEQUENCE [LARGE SCALE GENOMIC DNA]</scope>
    <source>
        <strain evidence="2">CL2024</strain>
        <tissue evidence="2">Fresh tender leaves</tissue>
    </source>
</reference>
<evidence type="ECO:0000313" key="2">
    <source>
        <dbReference type="EMBL" id="KAL3718579.1"/>
    </source>
</evidence>
<sequence>MSMSSSFAALAMYATEVRAVSDGKRSKAGDDNGRDPHGVRSSRVQPVSSSAPRVAENEPLRSSPYLSEKQSMPPRLAPQFDGLNCFETIVRR</sequence>